<proteinExistence type="predicted"/>
<dbReference type="Proteomes" id="UP001055879">
    <property type="component" value="Linkage Group LG12"/>
</dbReference>
<dbReference type="EMBL" id="CM042058">
    <property type="protein sequence ID" value="KAI3684826.1"/>
    <property type="molecule type" value="Genomic_DNA"/>
</dbReference>
<evidence type="ECO:0000313" key="2">
    <source>
        <dbReference type="Proteomes" id="UP001055879"/>
    </source>
</evidence>
<organism evidence="1 2">
    <name type="scientific">Arctium lappa</name>
    <name type="common">Greater burdock</name>
    <name type="synonym">Lappa major</name>
    <dbReference type="NCBI Taxonomy" id="4217"/>
    <lineage>
        <taxon>Eukaryota</taxon>
        <taxon>Viridiplantae</taxon>
        <taxon>Streptophyta</taxon>
        <taxon>Embryophyta</taxon>
        <taxon>Tracheophyta</taxon>
        <taxon>Spermatophyta</taxon>
        <taxon>Magnoliopsida</taxon>
        <taxon>eudicotyledons</taxon>
        <taxon>Gunneridae</taxon>
        <taxon>Pentapetalae</taxon>
        <taxon>asterids</taxon>
        <taxon>campanulids</taxon>
        <taxon>Asterales</taxon>
        <taxon>Asteraceae</taxon>
        <taxon>Carduoideae</taxon>
        <taxon>Cardueae</taxon>
        <taxon>Arctiinae</taxon>
        <taxon>Arctium</taxon>
    </lineage>
</organism>
<keyword evidence="2" id="KW-1185">Reference proteome</keyword>
<comment type="caution">
    <text evidence="1">The sequence shown here is derived from an EMBL/GenBank/DDBJ whole genome shotgun (WGS) entry which is preliminary data.</text>
</comment>
<sequence length="183" mass="20568">MPNNLCFLLVNGKNGGCREIDYIPDPTSLDLRPEKWAWKKAKMHLGKQTGLTSNQKNRPVIAPKQPNTVLFVGLNKGHVVTKKELAPRPSDWKGVTKRKLGTHKRANKKREEMSNILRKMREPMSFFIYDSVAVLESDYFQGVLDEGASWASIASLRDINHGDGESHRSSVGASRINESVIQI</sequence>
<reference evidence="1 2" key="2">
    <citation type="journal article" date="2022" name="Mol. Ecol. Resour.">
        <title>The genomes of chicory, endive, great burdock and yacon provide insights into Asteraceae paleo-polyploidization history and plant inulin production.</title>
        <authorList>
            <person name="Fan W."/>
            <person name="Wang S."/>
            <person name="Wang H."/>
            <person name="Wang A."/>
            <person name="Jiang F."/>
            <person name="Liu H."/>
            <person name="Zhao H."/>
            <person name="Xu D."/>
            <person name="Zhang Y."/>
        </authorList>
    </citation>
    <scope>NUCLEOTIDE SEQUENCE [LARGE SCALE GENOMIC DNA]</scope>
    <source>
        <strain evidence="2">cv. Niubang</strain>
    </source>
</reference>
<accession>A0ACB8YHU1</accession>
<gene>
    <name evidence="1" type="ORF">L6452_34052</name>
</gene>
<protein>
    <submittedName>
        <fullName evidence="1">Uncharacterized protein</fullName>
    </submittedName>
</protein>
<evidence type="ECO:0000313" key="1">
    <source>
        <dbReference type="EMBL" id="KAI3684826.1"/>
    </source>
</evidence>
<reference evidence="2" key="1">
    <citation type="journal article" date="2022" name="Mol. Ecol. Resour.">
        <title>The genomes of chicory, endive, great burdock and yacon provide insights into Asteraceae palaeo-polyploidization history and plant inulin production.</title>
        <authorList>
            <person name="Fan W."/>
            <person name="Wang S."/>
            <person name="Wang H."/>
            <person name="Wang A."/>
            <person name="Jiang F."/>
            <person name="Liu H."/>
            <person name="Zhao H."/>
            <person name="Xu D."/>
            <person name="Zhang Y."/>
        </authorList>
    </citation>
    <scope>NUCLEOTIDE SEQUENCE [LARGE SCALE GENOMIC DNA]</scope>
    <source>
        <strain evidence="2">cv. Niubang</strain>
    </source>
</reference>
<name>A0ACB8YHU1_ARCLA</name>